<dbReference type="GO" id="GO:0005886">
    <property type="term" value="C:plasma membrane"/>
    <property type="evidence" value="ECO:0007669"/>
    <property type="project" value="UniProtKB-SubCell"/>
</dbReference>
<dbReference type="Proteomes" id="UP000240542">
    <property type="component" value="Unassembled WGS sequence"/>
</dbReference>
<sequence length="99" mass="10489">MSIMWIAIALLLSAATLLSMVRLLLGPSILDRSISLDVLLACAIAGIGAYGAYHREASVLPILLVLALLGFVGSVSVSRFVAKQEKSAPPEPLEDVEDR</sequence>
<evidence type="ECO:0000256" key="3">
    <source>
        <dbReference type="ARBA" id="ARBA00022448"/>
    </source>
</evidence>
<evidence type="ECO:0000256" key="8">
    <source>
        <dbReference type="SAM" id="Phobius"/>
    </source>
</evidence>
<protein>
    <submittedName>
        <fullName evidence="9">Multisubunit sodium/proton antiporter MrpF subunit</fullName>
    </submittedName>
</protein>
<keyword evidence="4" id="KW-1003">Cell membrane</keyword>
<gene>
    <name evidence="9" type="ORF">CLV63_105190</name>
</gene>
<keyword evidence="7 8" id="KW-0472">Membrane</keyword>
<evidence type="ECO:0000256" key="7">
    <source>
        <dbReference type="ARBA" id="ARBA00023136"/>
    </source>
</evidence>
<accession>A0A2P8DMS3</accession>
<evidence type="ECO:0000256" key="6">
    <source>
        <dbReference type="ARBA" id="ARBA00022989"/>
    </source>
</evidence>
<evidence type="ECO:0000256" key="4">
    <source>
        <dbReference type="ARBA" id="ARBA00022475"/>
    </source>
</evidence>
<proteinExistence type="inferred from homology"/>
<dbReference type="InterPro" id="IPR007208">
    <property type="entry name" value="MrpF/PhaF-like"/>
</dbReference>
<comment type="subcellular location">
    <subcellularLocation>
        <location evidence="1">Cell membrane</location>
        <topology evidence="1">Multi-pass membrane protein</topology>
    </subcellularLocation>
</comment>
<evidence type="ECO:0000313" key="9">
    <source>
        <dbReference type="EMBL" id="PSK98516.1"/>
    </source>
</evidence>
<comment type="similarity">
    <text evidence="2">Belongs to the CPA3 antiporters (TC 2.A.63) subunit F family.</text>
</comment>
<comment type="caution">
    <text evidence="9">The sequence shown here is derived from an EMBL/GenBank/DDBJ whole genome shotgun (WGS) entry which is preliminary data.</text>
</comment>
<dbReference type="Pfam" id="PF04066">
    <property type="entry name" value="MrpF_PhaF"/>
    <property type="match status" value="1"/>
</dbReference>
<evidence type="ECO:0000256" key="1">
    <source>
        <dbReference type="ARBA" id="ARBA00004651"/>
    </source>
</evidence>
<dbReference type="EMBL" id="PYGA01000005">
    <property type="protein sequence ID" value="PSK98516.1"/>
    <property type="molecule type" value="Genomic_DNA"/>
</dbReference>
<evidence type="ECO:0000256" key="5">
    <source>
        <dbReference type="ARBA" id="ARBA00022692"/>
    </source>
</evidence>
<feature type="transmembrane region" description="Helical" evidence="8">
    <location>
        <begin position="33"/>
        <end position="53"/>
    </location>
</feature>
<dbReference type="GO" id="GO:0015385">
    <property type="term" value="F:sodium:proton antiporter activity"/>
    <property type="evidence" value="ECO:0007669"/>
    <property type="project" value="TreeGrafter"/>
</dbReference>
<dbReference type="AlphaFoldDB" id="A0A2P8DMS3"/>
<reference evidence="9 10" key="1">
    <citation type="submission" date="2018-03" db="EMBL/GenBank/DDBJ databases">
        <title>Genomic Encyclopedia of Archaeal and Bacterial Type Strains, Phase II (KMG-II): from individual species to whole genera.</title>
        <authorList>
            <person name="Goeker M."/>
        </authorList>
    </citation>
    <scope>NUCLEOTIDE SEQUENCE [LARGE SCALE GENOMIC DNA]</scope>
    <source>
        <strain evidence="9 10">DSM 45312</strain>
    </source>
</reference>
<name>A0A2P8DMS3_9ACTN</name>
<keyword evidence="10" id="KW-1185">Reference proteome</keyword>
<keyword evidence="6 8" id="KW-1133">Transmembrane helix</keyword>
<feature type="transmembrane region" description="Helical" evidence="8">
    <location>
        <begin position="60"/>
        <end position="82"/>
    </location>
</feature>
<organism evidence="9 10">
    <name type="scientific">Murinocardiopsis flavida</name>
    <dbReference type="NCBI Taxonomy" id="645275"/>
    <lineage>
        <taxon>Bacteria</taxon>
        <taxon>Bacillati</taxon>
        <taxon>Actinomycetota</taxon>
        <taxon>Actinomycetes</taxon>
        <taxon>Streptosporangiales</taxon>
        <taxon>Nocardiopsidaceae</taxon>
        <taxon>Murinocardiopsis</taxon>
    </lineage>
</organism>
<evidence type="ECO:0000313" key="10">
    <source>
        <dbReference type="Proteomes" id="UP000240542"/>
    </source>
</evidence>
<dbReference type="PANTHER" id="PTHR34702:SF1">
    <property type="entry name" value="NA(+)_H(+) ANTIPORTER SUBUNIT F"/>
    <property type="match status" value="1"/>
</dbReference>
<evidence type="ECO:0000256" key="2">
    <source>
        <dbReference type="ARBA" id="ARBA00009212"/>
    </source>
</evidence>
<keyword evidence="5 8" id="KW-0812">Transmembrane</keyword>
<keyword evidence="3" id="KW-0813">Transport</keyword>
<dbReference type="PANTHER" id="PTHR34702">
    <property type="entry name" value="NA(+)/H(+) ANTIPORTER SUBUNIT F1"/>
    <property type="match status" value="1"/>
</dbReference>